<dbReference type="Gene3D" id="3.40.190.10">
    <property type="entry name" value="Periplasmic binding protein-like II"/>
    <property type="match status" value="2"/>
</dbReference>
<dbReference type="GO" id="GO:0015888">
    <property type="term" value="P:thiamine transport"/>
    <property type="evidence" value="ECO:0007669"/>
    <property type="project" value="TreeGrafter"/>
</dbReference>
<comment type="caution">
    <text evidence="3">The sequence shown here is derived from an EMBL/GenBank/DDBJ whole genome shotgun (WGS) entry which is preliminary data.</text>
</comment>
<evidence type="ECO:0000256" key="2">
    <source>
        <dbReference type="SAM" id="SignalP"/>
    </source>
</evidence>
<dbReference type="RefSeq" id="WP_119359554.1">
    <property type="nucleotide sequence ID" value="NZ_QWKZ01000020.1"/>
</dbReference>
<dbReference type="Pfam" id="PF13343">
    <property type="entry name" value="SBP_bac_6"/>
    <property type="match status" value="1"/>
</dbReference>
<dbReference type="PANTHER" id="PTHR30006:SF2">
    <property type="entry name" value="ABC TRANSPORTER SUBSTRATE-BINDING PROTEIN"/>
    <property type="match status" value="1"/>
</dbReference>
<evidence type="ECO:0000256" key="1">
    <source>
        <dbReference type="ARBA" id="ARBA00022729"/>
    </source>
</evidence>
<dbReference type="OrthoDB" id="9791045at2"/>
<dbReference type="GO" id="GO:0030976">
    <property type="term" value="F:thiamine pyrophosphate binding"/>
    <property type="evidence" value="ECO:0007669"/>
    <property type="project" value="TreeGrafter"/>
</dbReference>
<organism evidence="3 4">
    <name type="scientific">Meiothermus luteus</name>
    <dbReference type="NCBI Taxonomy" id="2026184"/>
    <lineage>
        <taxon>Bacteria</taxon>
        <taxon>Thermotogati</taxon>
        <taxon>Deinococcota</taxon>
        <taxon>Deinococci</taxon>
        <taxon>Thermales</taxon>
        <taxon>Thermaceae</taxon>
        <taxon>Meiothermus</taxon>
    </lineage>
</organism>
<evidence type="ECO:0000313" key="3">
    <source>
        <dbReference type="EMBL" id="RIH87577.1"/>
    </source>
</evidence>
<feature type="signal peptide" evidence="2">
    <location>
        <begin position="1"/>
        <end position="16"/>
    </location>
</feature>
<dbReference type="AlphaFoldDB" id="A0A399ESC8"/>
<dbReference type="PANTHER" id="PTHR30006">
    <property type="entry name" value="THIAMINE-BINDING PERIPLASMIC PROTEIN-RELATED"/>
    <property type="match status" value="1"/>
</dbReference>
<dbReference type="GO" id="GO:0030288">
    <property type="term" value="C:outer membrane-bounded periplasmic space"/>
    <property type="evidence" value="ECO:0007669"/>
    <property type="project" value="TreeGrafter"/>
</dbReference>
<gene>
    <name evidence="3" type="ORF">Mlute_00886</name>
</gene>
<dbReference type="CDD" id="cd13547">
    <property type="entry name" value="PBP2_Fbp_like_2"/>
    <property type="match status" value="1"/>
</dbReference>
<keyword evidence="4" id="KW-1185">Reference proteome</keyword>
<protein>
    <submittedName>
        <fullName evidence="3">Putative 2-aminoethylphosphonate ABC transporter, periplasmic 2-aminoethylphosphonate-binding protein</fullName>
    </submittedName>
</protein>
<dbReference type="EMBL" id="QWKZ01000020">
    <property type="protein sequence ID" value="RIH87577.1"/>
    <property type="molecule type" value="Genomic_DNA"/>
</dbReference>
<evidence type="ECO:0000313" key="4">
    <source>
        <dbReference type="Proteomes" id="UP000265800"/>
    </source>
</evidence>
<accession>A0A399ESC8</accession>
<dbReference type="SUPFAM" id="SSF53850">
    <property type="entry name" value="Periplasmic binding protein-like II"/>
    <property type="match status" value="1"/>
</dbReference>
<feature type="chain" id="PRO_5017284691" evidence="2">
    <location>
        <begin position="17"/>
        <end position="317"/>
    </location>
</feature>
<keyword evidence="1 2" id="KW-0732">Signal</keyword>
<sequence>MRKFFGFLLFLGLAQAQSLTLYTSEVLTNVNPMVELFRRANPGVSVQVFRSGTGEVITRLRAELEAGNPQPDLLWVADETFFRELAGANRLRAVRATTPGFPVRFAYQGGLYYEVRLLYNGIAVNTRRLGNLPEPAAWRDLLRPEYKDLIGMPNPNFSGAALSTLGTLTQRFGFGFFEQLRRNGMRVEQSNPVLQQKLAEGQYALAIITDFGIRDLIRQGAPLKMVYPRDGAILVPTPIGILSTSKNPALAERFLRFLLSAEAQALFAQQGYIPVVASAPRPAGVSGEVLAIPSAADYVQANRQGLLSQFNTLFNLR</sequence>
<proteinExistence type="predicted"/>
<dbReference type="InterPro" id="IPR026045">
    <property type="entry name" value="Ferric-bd"/>
</dbReference>
<reference evidence="3 4" key="1">
    <citation type="submission" date="2018-08" db="EMBL/GenBank/DDBJ databases">
        <title>Meiothermus luteus KCTC 52599 genome sequencing project.</title>
        <authorList>
            <person name="Da Costa M.S."/>
            <person name="Albuquerque L."/>
            <person name="Raposo P."/>
            <person name="Froufe H.J.C."/>
            <person name="Barroso C.S."/>
            <person name="Egas C."/>
        </authorList>
    </citation>
    <scope>NUCLEOTIDE SEQUENCE [LARGE SCALE GENOMIC DNA]</scope>
    <source>
        <strain evidence="3 4">KCTC 52599</strain>
    </source>
</reference>
<dbReference type="PIRSF" id="PIRSF002825">
    <property type="entry name" value="CfbpA"/>
    <property type="match status" value="1"/>
</dbReference>
<dbReference type="Proteomes" id="UP000265800">
    <property type="component" value="Unassembled WGS sequence"/>
</dbReference>
<dbReference type="GO" id="GO:0030975">
    <property type="term" value="F:thiamine binding"/>
    <property type="evidence" value="ECO:0007669"/>
    <property type="project" value="TreeGrafter"/>
</dbReference>
<name>A0A399ESC8_9DEIN</name>